<evidence type="ECO:0000313" key="4">
    <source>
        <dbReference type="Proteomes" id="UP000320876"/>
    </source>
</evidence>
<comment type="subcellular location">
    <subcellularLocation>
        <location evidence="1">Membrane</location>
    </subcellularLocation>
</comment>
<dbReference type="RefSeq" id="WP_141996715.1">
    <property type="nucleotide sequence ID" value="NZ_VFML01000001.1"/>
</dbReference>
<accession>A0A542DFU1</accession>
<dbReference type="Proteomes" id="UP000320876">
    <property type="component" value="Unassembled WGS sequence"/>
</dbReference>
<dbReference type="EMBL" id="VFML01000001">
    <property type="protein sequence ID" value="TQJ01922.1"/>
    <property type="molecule type" value="Genomic_DNA"/>
</dbReference>
<keyword evidence="4" id="KW-1185">Reference proteome</keyword>
<organism evidence="3 4">
    <name type="scientific">Amycolatopsis cihanbeyliensis</name>
    <dbReference type="NCBI Taxonomy" id="1128664"/>
    <lineage>
        <taxon>Bacteria</taxon>
        <taxon>Bacillati</taxon>
        <taxon>Actinomycetota</taxon>
        <taxon>Actinomycetes</taxon>
        <taxon>Pseudonocardiales</taxon>
        <taxon>Pseudonocardiaceae</taxon>
        <taxon>Amycolatopsis</taxon>
    </lineage>
</organism>
<protein>
    <submittedName>
        <fullName evidence="3">Mce-associated membrane protein</fullName>
    </submittedName>
</protein>
<keyword evidence="2" id="KW-0472">Membrane</keyword>
<evidence type="ECO:0000313" key="3">
    <source>
        <dbReference type="EMBL" id="TQJ01922.1"/>
    </source>
</evidence>
<sequence>MNPAKLAKPESRASLLAVLAAVLVLATGCAVWFAFEAATLRSGDPETGDPEANAALVDVPATEEVTEQVGAAVKAIFSYDYNNFARTERAASRVLVGEAVEQYQASFAAARKQATEQRLVRSTTIRAIGVRELRGDQARVLVFLDQQTLRAGDNREDPTTAHLDILAKHVAGQWKIATLAAL</sequence>
<evidence type="ECO:0000256" key="1">
    <source>
        <dbReference type="ARBA" id="ARBA00004370"/>
    </source>
</evidence>
<dbReference type="AlphaFoldDB" id="A0A542DFU1"/>
<dbReference type="GO" id="GO:0016020">
    <property type="term" value="C:membrane"/>
    <property type="evidence" value="ECO:0007669"/>
    <property type="project" value="UniProtKB-SubCell"/>
</dbReference>
<dbReference type="PANTHER" id="PTHR37042:SF4">
    <property type="entry name" value="OUTER MEMBRANE PROTEIN RV1973"/>
    <property type="match status" value="1"/>
</dbReference>
<gene>
    <name evidence="3" type="ORF">FB471_1638</name>
</gene>
<evidence type="ECO:0000256" key="2">
    <source>
        <dbReference type="ARBA" id="ARBA00023136"/>
    </source>
</evidence>
<name>A0A542DFU1_AMYCI</name>
<proteinExistence type="predicted"/>
<reference evidence="3 4" key="1">
    <citation type="submission" date="2019-06" db="EMBL/GenBank/DDBJ databases">
        <title>Sequencing the genomes of 1000 actinobacteria strains.</title>
        <authorList>
            <person name="Klenk H.-P."/>
        </authorList>
    </citation>
    <scope>NUCLEOTIDE SEQUENCE [LARGE SCALE GENOMIC DNA]</scope>
    <source>
        <strain evidence="3 4">DSM 45679</strain>
    </source>
</reference>
<dbReference type="OrthoDB" id="5192320at2"/>
<comment type="caution">
    <text evidence="3">The sequence shown here is derived from an EMBL/GenBank/DDBJ whole genome shotgun (WGS) entry which is preliminary data.</text>
</comment>
<dbReference type="PANTHER" id="PTHR37042">
    <property type="entry name" value="OUTER MEMBRANE PROTEIN RV1973"/>
    <property type="match status" value="1"/>
</dbReference>
<dbReference type="PROSITE" id="PS51257">
    <property type="entry name" value="PROKAR_LIPOPROTEIN"/>
    <property type="match status" value="1"/>
</dbReference>